<dbReference type="eggNOG" id="COG1443">
    <property type="taxonomic scope" value="Bacteria"/>
</dbReference>
<name>R4K4Q6_CLOPA</name>
<gene>
    <name evidence="2" type="ORF">Clopa_2693</name>
</gene>
<dbReference type="STRING" id="86416.Clopa_2693"/>
<dbReference type="KEGG" id="cpas:Clopa_2693"/>
<protein>
    <submittedName>
        <fullName evidence="2">Isopentenyldiphosphate isomerase</fullName>
    </submittedName>
</protein>
<accession>R4K4Q6</accession>
<evidence type="ECO:0000313" key="2">
    <source>
        <dbReference type="EMBL" id="AGK97543.1"/>
    </source>
</evidence>
<dbReference type="HOGENOM" id="CLU_060552_1_1_9"/>
<dbReference type="GO" id="GO:0016853">
    <property type="term" value="F:isomerase activity"/>
    <property type="evidence" value="ECO:0007669"/>
    <property type="project" value="UniProtKB-KW"/>
</dbReference>
<keyword evidence="2" id="KW-0413">Isomerase</keyword>
<proteinExistence type="predicted"/>
<dbReference type="SUPFAM" id="SSF55811">
    <property type="entry name" value="Nudix"/>
    <property type="match status" value="1"/>
</dbReference>
<dbReference type="PANTHER" id="PTHR10885">
    <property type="entry name" value="ISOPENTENYL-DIPHOSPHATE DELTA-ISOMERASE"/>
    <property type="match status" value="1"/>
</dbReference>
<feature type="domain" description="Nudix hydrolase" evidence="1">
    <location>
        <begin position="28"/>
        <end position="160"/>
    </location>
</feature>
<dbReference type="OrthoDB" id="9786032at2"/>
<dbReference type="PROSITE" id="PS51462">
    <property type="entry name" value="NUDIX"/>
    <property type="match status" value="1"/>
</dbReference>
<reference evidence="2 3" key="1">
    <citation type="submission" date="2012-01" db="EMBL/GenBank/DDBJ databases">
        <title>Complete sequence of chromosome of Clostridium pasteurianum BC1.</title>
        <authorList>
            <consortium name="US DOE Joint Genome Institute"/>
            <person name="Lucas S."/>
            <person name="Han J."/>
            <person name="Lapidus A."/>
            <person name="Cheng J.-F."/>
            <person name="Goodwin L."/>
            <person name="Pitluck S."/>
            <person name="Peters L."/>
            <person name="Mikhailova N."/>
            <person name="Teshima H."/>
            <person name="Detter J.C."/>
            <person name="Han C."/>
            <person name="Tapia R."/>
            <person name="Land M."/>
            <person name="Hauser L."/>
            <person name="Kyrpides N."/>
            <person name="Ivanova N."/>
            <person name="Pagani I."/>
            <person name="Dunn J."/>
            <person name="Taghavi S."/>
            <person name="Francis A."/>
            <person name="van der Lelie D."/>
            <person name="Woyke T."/>
        </authorList>
    </citation>
    <scope>NUCLEOTIDE SEQUENCE [LARGE SCALE GENOMIC DNA]</scope>
    <source>
        <strain evidence="2 3">BC1</strain>
    </source>
</reference>
<dbReference type="Pfam" id="PF00293">
    <property type="entry name" value="NUDIX"/>
    <property type="match status" value="1"/>
</dbReference>
<keyword evidence="3" id="KW-1185">Reference proteome</keyword>
<dbReference type="Proteomes" id="UP000013523">
    <property type="component" value="Chromosome"/>
</dbReference>
<dbReference type="RefSeq" id="WP_015615841.1">
    <property type="nucleotide sequence ID" value="NC_021182.1"/>
</dbReference>
<dbReference type="AlphaFoldDB" id="R4K4Q6"/>
<evidence type="ECO:0000313" key="3">
    <source>
        <dbReference type="Proteomes" id="UP000013523"/>
    </source>
</evidence>
<dbReference type="EMBL" id="CP003261">
    <property type="protein sequence ID" value="AGK97543.1"/>
    <property type="molecule type" value="Genomic_DNA"/>
</dbReference>
<organism evidence="2 3">
    <name type="scientific">Clostridium pasteurianum BC1</name>
    <dbReference type="NCBI Taxonomy" id="86416"/>
    <lineage>
        <taxon>Bacteria</taxon>
        <taxon>Bacillati</taxon>
        <taxon>Bacillota</taxon>
        <taxon>Clostridia</taxon>
        <taxon>Eubacteriales</taxon>
        <taxon>Clostridiaceae</taxon>
        <taxon>Clostridium</taxon>
    </lineage>
</organism>
<dbReference type="InterPro" id="IPR015797">
    <property type="entry name" value="NUDIX_hydrolase-like_dom_sf"/>
</dbReference>
<dbReference type="CDD" id="cd04693">
    <property type="entry name" value="NUDIX_Hydrolase"/>
    <property type="match status" value="1"/>
</dbReference>
<dbReference type="PATRIC" id="fig|86416.3.peg.2683"/>
<dbReference type="InterPro" id="IPR000086">
    <property type="entry name" value="NUDIX_hydrolase_dom"/>
</dbReference>
<evidence type="ECO:0000259" key="1">
    <source>
        <dbReference type="PROSITE" id="PS51462"/>
    </source>
</evidence>
<sequence length="166" mass="19076">MELWDILDGNGDKTGKTIQRGKTMEQDEYHLVVNVWIKNNNGEFLITKRTPNKQTFPNMWETTCGAAVIGEDSLKAALREVKEEISIDLSPTNGKCLFRLKRQHNGFPDFVDVWLFKEEVDIADVIYQPEEVCAAKWATPSQILSLIETGKFTDTFTYLRDLFKII</sequence>
<dbReference type="Gene3D" id="3.90.79.10">
    <property type="entry name" value="Nucleoside Triphosphate Pyrophosphohydrolase"/>
    <property type="match status" value="1"/>
</dbReference>
<dbReference type="PANTHER" id="PTHR10885:SF0">
    <property type="entry name" value="ISOPENTENYL-DIPHOSPHATE DELTA-ISOMERASE"/>
    <property type="match status" value="1"/>
</dbReference>